<dbReference type="SUPFAM" id="SSF52317">
    <property type="entry name" value="Class I glutamine amidotransferase-like"/>
    <property type="match status" value="1"/>
</dbReference>
<dbReference type="InterPro" id="IPR027461">
    <property type="entry name" value="Carboxypeptidase_A_C_sf"/>
</dbReference>
<dbReference type="InterPro" id="IPR029062">
    <property type="entry name" value="Class_I_gatase-like"/>
</dbReference>
<evidence type="ECO:0000259" key="8">
    <source>
        <dbReference type="Pfam" id="PF17676"/>
    </source>
</evidence>
<evidence type="ECO:0000256" key="3">
    <source>
        <dbReference type="ARBA" id="ARBA00022670"/>
    </source>
</evidence>
<evidence type="ECO:0000256" key="1">
    <source>
        <dbReference type="ARBA" id="ARBA00010233"/>
    </source>
</evidence>
<dbReference type="AlphaFoldDB" id="A0A5B9QHR5"/>
<evidence type="ECO:0000256" key="4">
    <source>
        <dbReference type="ARBA" id="ARBA00022801"/>
    </source>
</evidence>
<feature type="domain" description="LD-carboxypeptidase C-terminal" evidence="8">
    <location>
        <begin position="210"/>
        <end position="330"/>
    </location>
</feature>
<gene>
    <name evidence="9" type="primary">ykfA</name>
    <name evidence="9" type="ORF">Pr1d_09270</name>
</gene>
<keyword evidence="3" id="KW-0645">Protease</keyword>
<dbReference type="Pfam" id="PF17676">
    <property type="entry name" value="Peptidase_S66C"/>
    <property type="match status" value="1"/>
</dbReference>
<evidence type="ECO:0000313" key="10">
    <source>
        <dbReference type="Proteomes" id="UP000323917"/>
    </source>
</evidence>
<evidence type="ECO:0000259" key="7">
    <source>
        <dbReference type="Pfam" id="PF02016"/>
    </source>
</evidence>
<dbReference type="Proteomes" id="UP000323917">
    <property type="component" value="Chromosome"/>
</dbReference>
<feature type="active site" description="Charge relay system" evidence="6">
    <location>
        <position position="315"/>
    </location>
</feature>
<feature type="domain" description="LD-carboxypeptidase N-terminal" evidence="7">
    <location>
        <begin position="39"/>
        <end position="154"/>
    </location>
</feature>
<dbReference type="EC" id="3.4.16.-" evidence="9"/>
<evidence type="ECO:0000256" key="5">
    <source>
        <dbReference type="ARBA" id="ARBA00022825"/>
    </source>
</evidence>
<dbReference type="PANTHER" id="PTHR30237">
    <property type="entry name" value="MURAMOYLTETRAPEPTIDE CARBOXYPEPTIDASE"/>
    <property type="match status" value="1"/>
</dbReference>
<dbReference type="Gene3D" id="3.50.30.60">
    <property type="entry name" value="LD-carboxypeptidase A C-terminal domain-like"/>
    <property type="match status" value="1"/>
</dbReference>
<dbReference type="InterPro" id="IPR040921">
    <property type="entry name" value="Peptidase_S66C"/>
</dbReference>
<dbReference type="InterPro" id="IPR027478">
    <property type="entry name" value="LdcA_N"/>
</dbReference>
<dbReference type="SUPFAM" id="SSF141986">
    <property type="entry name" value="LD-carboxypeptidase A C-terminal domain-like"/>
    <property type="match status" value="1"/>
</dbReference>
<dbReference type="RefSeq" id="WP_148072400.1">
    <property type="nucleotide sequence ID" value="NZ_CP042913.1"/>
</dbReference>
<evidence type="ECO:0000256" key="2">
    <source>
        <dbReference type="ARBA" id="ARBA00022645"/>
    </source>
</evidence>
<feature type="active site" description="Charge relay system" evidence="6">
    <location>
        <position position="241"/>
    </location>
</feature>
<dbReference type="GO" id="GO:0008236">
    <property type="term" value="F:serine-type peptidase activity"/>
    <property type="evidence" value="ECO:0007669"/>
    <property type="project" value="UniProtKB-KW"/>
</dbReference>
<comment type="similarity">
    <text evidence="1">Belongs to the peptidase S66 family.</text>
</comment>
<organism evidence="9 10">
    <name type="scientific">Bythopirellula goksoeyrii</name>
    <dbReference type="NCBI Taxonomy" id="1400387"/>
    <lineage>
        <taxon>Bacteria</taxon>
        <taxon>Pseudomonadati</taxon>
        <taxon>Planctomycetota</taxon>
        <taxon>Planctomycetia</taxon>
        <taxon>Pirellulales</taxon>
        <taxon>Lacipirellulaceae</taxon>
        <taxon>Bythopirellula</taxon>
    </lineage>
</organism>
<dbReference type="OrthoDB" id="9807329at2"/>
<keyword evidence="2 9" id="KW-0121">Carboxypeptidase</keyword>
<dbReference type="InterPro" id="IPR003507">
    <property type="entry name" value="S66_fam"/>
</dbReference>
<dbReference type="PIRSF" id="PIRSF028757">
    <property type="entry name" value="LD-carboxypeptidase"/>
    <property type="match status" value="1"/>
</dbReference>
<dbReference type="PANTHER" id="PTHR30237:SF2">
    <property type="entry name" value="MUREIN TETRAPEPTIDE CARBOXYPEPTIDASE"/>
    <property type="match status" value="1"/>
</dbReference>
<keyword evidence="5" id="KW-0720">Serine protease</keyword>
<dbReference type="CDD" id="cd07025">
    <property type="entry name" value="Peptidase_S66"/>
    <property type="match status" value="1"/>
</dbReference>
<proteinExistence type="inferred from homology"/>
<evidence type="ECO:0000313" key="9">
    <source>
        <dbReference type="EMBL" id="QEG33663.1"/>
    </source>
</evidence>
<keyword evidence="10" id="KW-1185">Reference proteome</keyword>
<accession>A0A5B9QHR5</accession>
<dbReference type="Pfam" id="PF02016">
    <property type="entry name" value="Peptidase_S66"/>
    <property type="match status" value="1"/>
</dbReference>
<dbReference type="GO" id="GO:0004180">
    <property type="term" value="F:carboxypeptidase activity"/>
    <property type="evidence" value="ECO:0007669"/>
    <property type="project" value="UniProtKB-KW"/>
</dbReference>
<evidence type="ECO:0000256" key="6">
    <source>
        <dbReference type="PIRSR" id="PIRSR028757-1"/>
    </source>
</evidence>
<dbReference type="InterPro" id="IPR040449">
    <property type="entry name" value="Peptidase_S66_N"/>
</dbReference>
<sequence length="344" mass="38203">MNHVLCIWTFIYFIVTSACSAQERQTPSWPKLLQPGDTIMFVAPAGVVDRDQLMLAKKRLEERGYHVIMRDDLFSVEGYLAGSDERRAEELMQAFRDPEVDAIFPARGGYGVMRILELLDFDVIRQNPKLVTGFSDITALHSALNKQAGLISFHSPNPTWGLGSEENLPPFAAKYFFRAVEENPEGPQDYVIEIPADVPQPVSLGTGTTRGRLTGGNLSLIAALEGTPYGIDTQDAILLIEDIGEAPYRIDRMLQQLKLTGKLNQIRGAILGQFTKTEEREENEIEDPRFSAEGVLRQYFEPLGIPVLMNFPIGHHEMNCTLPLGGEVEIDANKGTLTVMGAKP</sequence>
<dbReference type="KEGG" id="bgok:Pr1d_09270"/>
<dbReference type="Gene3D" id="3.40.50.10740">
    <property type="entry name" value="Class I glutamine amidotransferase-like"/>
    <property type="match status" value="1"/>
</dbReference>
<feature type="active site" description="Nucleophile" evidence="6">
    <location>
        <position position="135"/>
    </location>
</feature>
<reference evidence="9 10" key="1">
    <citation type="submission" date="2019-08" db="EMBL/GenBank/DDBJ databases">
        <title>Deep-cultivation of Planctomycetes and their phenomic and genomic characterization uncovers novel biology.</title>
        <authorList>
            <person name="Wiegand S."/>
            <person name="Jogler M."/>
            <person name="Boedeker C."/>
            <person name="Pinto D."/>
            <person name="Vollmers J."/>
            <person name="Rivas-Marin E."/>
            <person name="Kohn T."/>
            <person name="Peeters S.H."/>
            <person name="Heuer A."/>
            <person name="Rast P."/>
            <person name="Oberbeckmann S."/>
            <person name="Bunk B."/>
            <person name="Jeske O."/>
            <person name="Meyerdierks A."/>
            <person name="Storesund J.E."/>
            <person name="Kallscheuer N."/>
            <person name="Luecker S."/>
            <person name="Lage O.M."/>
            <person name="Pohl T."/>
            <person name="Merkel B.J."/>
            <person name="Hornburger P."/>
            <person name="Mueller R.-W."/>
            <person name="Bruemmer F."/>
            <person name="Labrenz M."/>
            <person name="Spormann A.M."/>
            <person name="Op den Camp H."/>
            <person name="Overmann J."/>
            <person name="Amann R."/>
            <person name="Jetten M.S.M."/>
            <person name="Mascher T."/>
            <person name="Medema M.H."/>
            <person name="Devos D.P."/>
            <person name="Kaster A.-K."/>
            <person name="Ovreas L."/>
            <person name="Rohde M."/>
            <person name="Galperin M.Y."/>
            <person name="Jogler C."/>
        </authorList>
    </citation>
    <scope>NUCLEOTIDE SEQUENCE [LARGE SCALE GENOMIC DNA]</scope>
    <source>
        <strain evidence="9 10">Pr1d</strain>
    </source>
</reference>
<keyword evidence="4 9" id="KW-0378">Hydrolase</keyword>
<protein>
    <submittedName>
        <fullName evidence="9">Putative murein peptide carboxypeptidase</fullName>
        <ecNumber evidence="9">3.4.16.-</ecNumber>
    </submittedName>
</protein>
<dbReference type="GO" id="GO:0006508">
    <property type="term" value="P:proteolysis"/>
    <property type="evidence" value="ECO:0007669"/>
    <property type="project" value="UniProtKB-KW"/>
</dbReference>
<dbReference type="EMBL" id="CP042913">
    <property type="protein sequence ID" value="QEG33663.1"/>
    <property type="molecule type" value="Genomic_DNA"/>
</dbReference>
<name>A0A5B9QHR5_9BACT</name>